<accession>A0A6M0QWL1</accession>
<comment type="catalytic activity">
    <reaction evidence="4">
        <text>a 2'-deoxyadenosine in DNA + S-adenosyl-L-methionine = an N(6)-methyl-2'-deoxyadenosine in DNA + S-adenosyl-L-homocysteine + H(+)</text>
        <dbReference type="Rhea" id="RHEA:15197"/>
        <dbReference type="Rhea" id="RHEA-COMP:12418"/>
        <dbReference type="Rhea" id="RHEA-COMP:12419"/>
        <dbReference type="ChEBI" id="CHEBI:15378"/>
        <dbReference type="ChEBI" id="CHEBI:57856"/>
        <dbReference type="ChEBI" id="CHEBI:59789"/>
        <dbReference type="ChEBI" id="CHEBI:90615"/>
        <dbReference type="ChEBI" id="CHEBI:90616"/>
        <dbReference type="EC" id="2.1.1.72"/>
    </reaction>
</comment>
<dbReference type="EMBL" id="JAAIVJ010000014">
    <property type="protein sequence ID" value="NEY91839.1"/>
    <property type="molecule type" value="Genomic_DNA"/>
</dbReference>
<dbReference type="EC" id="2.1.1.72" evidence="1"/>
<evidence type="ECO:0000256" key="3">
    <source>
        <dbReference type="ARBA" id="ARBA00022679"/>
    </source>
</evidence>
<evidence type="ECO:0000256" key="2">
    <source>
        <dbReference type="ARBA" id="ARBA00022603"/>
    </source>
</evidence>
<dbReference type="GO" id="GO:0003677">
    <property type="term" value="F:DNA binding"/>
    <property type="evidence" value="ECO:0007669"/>
    <property type="project" value="InterPro"/>
</dbReference>
<evidence type="ECO:0000313" key="8">
    <source>
        <dbReference type="Proteomes" id="UP000477782"/>
    </source>
</evidence>
<evidence type="ECO:0000313" key="7">
    <source>
        <dbReference type="EMBL" id="NEY91839.1"/>
    </source>
</evidence>
<reference evidence="7 8" key="1">
    <citation type="submission" date="2020-02" db="EMBL/GenBank/DDBJ databases">
        <authorList>
            <person name="Chen W.-M."/>
        </authorList>
    </citation>
    <scope>NUCLEOTIDE SEQUENCE [LARGE SCALE GENOMIC DNA]</scope>
    <source>
        <strain evidence="7 8">KMS-5</strain>
    </source>
</reference>
<keyword evidence="5" id="KW-0175">Coiled coil</keyword>
<proteinExistence type="predicted"/>
<organism evidence="7 8">
    <name type="scientific">Tabrizicola oligotrophica</name>
    <dbReference type="NCBI Taxonomy" id="2710650"/>
    <lineage>
        <taxon>Bacteria</taxon>
        <taxon>Pseudomonadati</taxon>
        <taxon>Pseudomonadota</taxon>
        <taxon>Alphaproteobacteria</taxon>
        <taxon>Rhodobacterales</taxon>
        <taxon>Paracoccaceae</taxon>
        <taxon>Tabrizicola</taxon>
    </lineage>
</organism>
<dbReference type="Proteomes" id="UP000477782">
    <property type="component" value="Unassembled WGS sequence"/>
</dbReference>
<evidence type="ECO:0000256" key="1">
    <source>
        <dbReference type="ARBA" id="ARBA00011900"/>
    </source>
</evidence>
<protein>
    <recommendedName>
        <fullName evidence="1">site-specific DNA-methyltransferase (adenine-specific)</fullName>
        <ecNumber evidence="1">2.1.1.72</ecNumber>
    </recommendedName>
</protein>
<dbReference type="GO" id="GO:0008170">
    <property type="term" value="F:N-methyltransferase activity"/>
    <property type="evidence" value="ECO:0007669"/>
    <property type="project" value="InterPro"/>
</dbReference>
<comment type="caution">
    <text evidence="7">The sequence shown here is derived from an EMBL/GenBank/DDBJ whole genome shotgun (WGS) entry which is preliminary data.</text>
</comment>
<gene>
    <name evidence="7" type="ORF">G4Z14_16230</name>
</gene>
<name>A0A6M0QWL1_9RHOB</name>
<keyword evidence="8" id="KW-1185">Reference proteome</keyword>
<dbReference type="SUPFAM" id="SSF53335">
    <property type="entry name" value="S-adenosyl-L-methionine-dependent methyltransferases"/>
    <property type="match status" value="1"/>
</dbReference>
<sequence length="1040" mass="117139">MSNFDALVAKLREIFQIDRPDLDFGVYRILNARAGEIEDYLSKRLKARVAEALAAEAAANTETLKDEIAKAEKSAQELGISADQLPKVQQLRAQLAAASAGASEHENQVFSHLLTFFSRYYDKGDFISQRRYKGDTYAIPYSGEEVVLHWANRDQYYTKSGESFSNFSFKLDDGRAVHFRLVAADTAKDNRKDNDKERRFVLATARTITRTDDDGETFEETIQPVAEEDGALVIRFDYAPQPKGTKQEALVDQAVTAILDDEAVKARWLTLTTRAPTEKNPKRTLLEKHLTTYTQKNTADYFIHKDLGGFLRRELDFYIKNEVMNLDDVQGAGAFAAIEKNLRMIQCLRAIALDLITFLASIENFQKKLWLKKKFVVAAQYCVTLDRVPDALYPAIAANPAQWAQWHDLGTRGSSAAGTVEDLKSAPFLMVDTALFDAGFRADLLKAIPDLDASLDGLLVHGDNFQALRLLGERFEARVGTLYIDPPYNTDASAIIYKNGYKDSSWLTLIDQSLRSSTALAKNTAVICGSIDDTEVSGMREVFGQSYTKQIGIGIVRANPQSRKTSGKFSPVHEYAIFYGRTDLAQPSSLGFSQKKAERYPLVDEIGHFAWMNFVRAGNADLRTDRPKSFYPIWVHEDGKLYVPKLQWVDENNAYDVLEERPAGVEEVYPIKYDGAEKIEKRWQRGHERVRKEYGEYRARRDTSGVLNIDFKTRMDDEAAPTTWWDKPEYASSNFGAAELADIVPRNDFDYPKTKGFVMDALRAAGATEDDAICIDFFAGSGTTGHAVIELNRLDQGKRKYILVEQGSYFGTIIKPRMQKAAYSGEWKAGKPTAPETGISHAFKVLKIEGYEDALNNLDLKRSDAQASLLEGFSTEARGDYLIRYMLDVEARGSLLSVQDFRKPFDYTLKVAVDSAGAWEERKVDLIETFNYLIGLTVRSIDIQMKQGFVTVEGWLPTGEKTLILWRDCEKIGYEELTRLCDKLAINPADSEYDVVYINGDHNIPSVVETTEEEGSVIKKLMLRQIEPAFLDAMFNVDDV</sequence>
<dbReference type="InterPro" id="IPR002941">
    <property type="entry name" value="DNA_methylase_N4/N6"/>
</dbReference>
<dbReference type="GO" id="GO:0009007">
    <property type="term" value="F:site-specific DNA-methyltransferase (adenine-specific) activity"/>
    <property type="evidence" value="ECO:0007669"/>
    <property type="project" value="UniProtKB-EC"/>
</dbReference>
<keyword evidence="2 7" id="KW-0489">Methyltransferase</keyword>
<evidence type="ECO:0000259" key="6">
    <source>
        <dbReference type="Pfam" id="PF01555"/>
    </source>
</evidence>
<evidence type="ECO:0000256" key="5">
    <source>
        <dbReference type="SAM" id="Coils"/>
    </source>
</evidence>
<feature type="coiled-coil region" evidence="5">
    <location>
        <begin position="54"/>
        <end position="108"/>
    </location>
</feature>
<dbReference type="AlphaFoldDB" id="A0A6M0QWL1"/>
<dbReference type="GO" id="GO:0032259">
    <property type="term" value="P:methylation"/>
    <property type="evidence" value="ECO:0007669"/>
    <property type="project" value="UniProtKB-KW"/>
</dbReference>
<dbReference type="RefSeq" id="WP_164627624.1">
    <property type="nucleotide sequence ID" value="NZ_JAAIVJ010000014.1"/>
</dbReference>
<evidence type="ECO:0000256" key="4">
    <source>
        <dbReference type="ARBA" id="ARBA00047942"/>
    </source>
</evidence>
<keyword evidence="3 7" id="KW-0808">Transferase</keyword>
<dbReference type="InterPro" id="IPR029063">
    <property type="entry name" value="SAM-dependent_MTases_sf"/>
</dbReference>
<dbReference type="Pfam" id="PF01555">
    <property type="entry name" value="N6_N4_Mtase"/>
    <property type="match status" value="1"/>
</dbReference>
<feature type="domain" description="DNA methylase N-4/N-6" evidence="6">
    <location>
        <begin position="482"/>
        <end position="810"/>
    </location>
</feature>
<dbReference type="Gene3D" id="3.40.50.150">
    <property type="entry name" value="Vaccinia Virus protein VP39"/>
    <property type="match status" value="1"/>
</dbReference>